<name>W1NWN5_AMBTC</name>
<dbReference type="Pfam" id="PF07859">
    <property type="entry name" value="Abhydrolase_3"/>
    <property type="match status" value="1"/>
</dbReference>
<keyword evidence="3" id="KW-1185">Reference proteome</keyword>
<organism evidence="2 3">
    <name type="scientific">Amborella trichopoda</name>
    <dbReference type="NCBI Taxonomy" id="13333"/>
    <lineage>
        <taxon>Eukaryota</taxon>
        <taxon>Viridiplantae</taxon>
        <taxon>Streptophyta</taxon>
        <taxon>Embryophyta</taxon>
        <taxon>Tracheophyta</taxon>
        <taxon>Spermatophyta</taxon>
        <taxon>Magnoliopsida</taxon>
        <taxon>Amborellales</taxon>
        <taxon>Amborellaceae</taxon>
        <taxon>Amborella</taxon>
    </lineage>
</organism>
<dbReference type="EMBL" id="KI394994">
    <property type="protein sequence ID" value="ERM99728.1"/>
    <property type="molecule type" value="Genomic_DNA"/>
</dbReference>
<dbReference type="OMA" id="DHQEVKP"/>
<dbReference type="InterPro" id="IPR050466">
    <property type="entry name" value="Carboxylest/Gibb_receptor"/>
</dbReference>
<dbReference type="Proteomes" id="UP000017836">
    <property type="component" value="Unassembled WGS sequence"/>
</dbReference>
<dbReference type="InterPro" id="IPR029058">
    <property type="entry name" value="AB_hydrolase_fold"/>
</dbReference>
<dbReference type="InterPro" id="IPR013094">
    <property type="entry name" value="AB_hydrolase_3"/>
</dbReference>
<reference evidence="3" key="1">
    <citation type="journal article" date="2013" name="Science">
        <title>The Amborella genome and the evolution of flowering plants.</title>
        <authorList>
            <consortium name="Amborella Genome Project"/>
        </authorList>
    </citation>
    <scope>NUCLEOTIDE SEQUENCE [LARGE SCALE GENOMIC DNA]</scope>
</reference>
<dbReference type="SUPFAM" id="SSF53474">
    <property type="entry name" value="alpha/beta-Hydrolases"/>
    <property type="match status" value="1"/>
</dbReference>
<proteinExistence type="predicted"/>
<evidence type="ECO:0000259" key="1">
    <source>
        <dbReference type="Pfam" id="PF07859"/>
    </source>
</evidence>
<dbReference type="eggNOG" id="KOG1515">
    <property type="taxonomic scope" value="Eukaryota"/>
</dbReference>
<accession>W1NWN5</accession>
<dbReference type="Gramene" id="ERM99728">
    <property type="protein sequence ID" value="ERM99728"/>
    <property type="gene ID" value="AMTR_s00099p00101950"/>
</dbReference>
<evidence type="ECO:0000313" key="3">
    <source>
        <dbReference type="Proteomes" id="UP000017836"/>
    </source>
</evidence>
<dbReference type="AlphaFoldDB" id="W1NWN5"/>
<evidence type="ECO:0000313" key="2">
    <source>
        <dbReference type="EMBL" id="ERM99728.1"/>
    </source>
</evidence>
<dbReference type="GO" id="GO:0016787">
    <property type="term" value="F:hydrolase activity"/>
    <property type="evidence" value="ECO:0007669"/>
    <property type="project" value="InterPro"/>
</dbReference>
<feature type="domain" description="Alpha/beta hydrolase fold-3" evidence="1">
    <location>
        <begin position="101"/>
        <end position="302"/>
    </location>
</feature>
<dbReference type="PANTHER" id="PTHR23024">
    <property type="entry name" value="ARYLACETAMIDE DEACETYLASE"/>
    <property type="match status" value="1"/>
</dbReference>
<dbReference type="HOGENOM" id="CLU_012494_22_1_1"/>
<dbReference type="PANTHER" id="PTHR23024:SF24">
    <property type="entry name" value="ALPHA_BETA HYDROLASE FOLD-3 DOMAIN-CONTAINING PROTEIN"/>
    <property type="match status" value="1"/>
</dbReference>
<dbReference type="Gene3D" id="3.40.50.1820">
    <property type="entry name" value="alpha/beta hydrolase"/>
    <property type="match status" value="1"/>
</dbReference>
<dbReference type="STRING" id="13333.W1NWN5"/>
<sequence>MSQSNDQTAPDLPWRTRIAVSIGTTVTDFCRRDNGTINRRLLKLLELTIPATGKPETVHGKPGTTVTAKDITLDPAKNLWVRVFAPNGKPEGNAKSSFPVIIYFHGGGFTFGSPASRGFHHLCKRFSGEIPAVVVSVNYRLSPENRYPAPYEDGVEVMRWISGAGRKSSGDGALPENADVSRCFLAGDSAGANILHHVGYQTTKSADEFWPVKVAGHILLQPFFGGEERVPSELRITNAPIISINRTDWHWKFFLPENSNRDHHASNVFGPNSQEIGDLDFPASLVLIGGLDPLQDWQRRYIFMAIEMDNAS</sequence>
<gene>
    <name evidence="2" type="ORF">AMTR_s00099p00101950</name>
</gene>
<protein>
    <recommendedName>
        <fullName evidence="1">Alpha/beta hydrolase fold-3 domain-containing protein</fullName>
    </recommendedName>
</protein>